<dbReference type="Pfam" id="PF18974">
    <property type="entry name" value="DUF5710"/>
    <property type="match status" value="2"/>
</dbReference>
<gene>
    <name evidence="5" type="ORF">JKP88DRAFT_256121</name>
</gene>
<comment type="caution">
    <text evidence="5">The sequence shown here is derived from an EMBL/GenBank/DDBJ whole genome shotgun (WGS) entry which is preliminary data.</text>
</comment>
<evidence type="ECO:0000256" key="2">
    <source>
        <dbReference type="SAM" id="MobiDB-lite"/>
    </source>
</evidence>
<evidence type="ECO:0000313" key="5">
    <source>
        <dbReference type="EMBL" id="KAG5180905.1"/>
    </source>
</evidence>
<proteinExistence type="predicted"/>
<organism evidence="5 6">
    <name type="scientific">Tribonema minus</name>
    <dbReference type="NCBI Taxonomy" id="303371"/>
    <lineage>
        <taxon>Eukaryota</taxon>
        <taxon>Sar</taxon>
        <taxon>Stramenopiles</taxon>
        <taxon>Ochrophyta</taxon>
        <taxon>PX clade</taxon>
        <taxon>Xanthophyceae</taxon>
        <taxon>Tribonematales</taxon>
        <taxon>Tribonemataceae</taxon>
        <taxon>Tribonema</taxon>
    </lineage>
</organism>
<feature type="region of interest" description="Disordered" evidence="2">
    <location>
        <begin position="145"/>
        <end position="164"/>
    </location>
</feature>
<evidence type="ECO:0000313" key="6">
    <source>
        <dbReference type="Proteomes" id="UP000664859"/>
    </source>
</evidence>
<dbReference type="GO" id="GO:0003688">
    <property type="term" value="F:DNA replication origin binding"/>
    <property type="evidence" value="ECO:0007669"/>
    <property type="project" value="InterPro"/>
</dbReference>
<dbReference type="InterPro" id="IPR043764">
    <property type="entry name" value="DUF5710"/>
</dbReference>
<accession>A0A835YWQ0</accession>
<evidence type="ECO:0000259" key="3">
    <source>
        <dbReference type="Pfam" id="PF02399"/>
    </source>
</evidence>
<feature type="domain" description="Replication origin-binding protein" evidence="3">
    <location>
        <begin position="228"/>
        <end position="584"/>
    </location>
</feature>
<dbReference type="Pfam" id="PF02399">
    <property type="entry name" value="Herpes_ori_bp"/>
    <property type="match status" value="1"/>
</dbReference>
<dbReference type="Proteomes" id="UP000664859">
    <property type="component" value="Unassembled WGS sequence"/>
</dbReference>
<dbReference type="InterPro" id="IPR003450">
    <property type="entry name" value="Replication_origin-bd"/>
</dbReference>
<evidence type="ECO:0000259" key="4">
    <source>
        <dbReference type="Pfam" id="PF18974"/>
    </source>
</evidence>
<evidence type="ECO:0000256" key="1">
    <source>
        <dbReference type="SAM" id="Coils"/>
    </source>
</evidence>
<keyword evidence="1" id="KW-0175">Coiled coil</keyword>
<dbReference type="InterPro" id="IPR027417">
    <property type="entry name" value="P-loop_NTPase"/>
</dbReference>
<feature type="coiled-coil region" evidence="1">
    <location>
        <begin position="690"/>
        <end position="717"/>
    </location>
</feature>
<feature type="domain" description="DUF5710" evidence="4">
    <location>
        <begin position="1048"/>
        <end position="1086"/>
    </location>
</feature>
<name>A0A835YWQ0_9STRA</name>
<dbReference type="EMBL" id="JAFCMP010000348">
    <property type="protein sequence ID" value="KAG5180905.1"/>
    <property type="molecule type" value="Genomic_DNA"/>
</dbReference>
<dbReference type="SUPFAM" id="SSF52540">
    <property type="entry name" value="P-loop containing nucleoside triphosphate hydrolases"/>
    <property type="match status" value="1"/>
</dbReference>
<dbReference type="AlphaFoldDB" id="A0A835YWQ0"/>
<feature type="domain" description="DUF5710" evidence="4">
    <location>
        <begin position="1003"/>
        <end position="1031"/>
    </location>
</feature>
<keyword evidence="6" id="KW-1185">Reference proteome</keyword>
<dbReference type="OrthoDB" id="77439at2759"/>
<dbReference type="GO" id="GO:0005524">
    <property type="term" value="F:ATP binding"/>
    <property type="evidence" value="ECO:0007669"/>
    <property type="project" value="InterPro"/>
</dbReference>
<protein>
    <submittedName>
        <fullName evidence="5">Origin of replication binding protein-domain-containing protein</fullName>
    </submittedName>
</protein>
<dbReference type="GO" id="GO:0006260">
    <property type="term" value="P:DNA replication"/>
    <property type="evidence" value="ECO:0007669"/>
    <property type="project" value="InterPro"/>
</dbReference>
<reference evidence="5" key="1">
    <citation type="submission" date="2021-02" db="EMBL/GenBank/DDBJ databases">
        <title>First Annotated Genome of the Yellow-green Alga Tribonema minus.</title>
        <authorList>
            <person name="Mahan K.M."/>
        </authorList>
    </citation>
    <scope>NUCLEOTIDE SEQUENCE</scope>
    <source>
        <strain evidence="5">UTEX B ZZ1240</strain>
    </source>
</reference>
<sequence length="1122" mass="123395">MANMLARTRLEDGGRAIAYAYGKNRKAGQLYAKTKGSLQTAPTYTRHALTHGVLRDWDMANAFFAICRDVCRMINIPCPMINDYCDNREPRWRASAQGSASGAARRSPCCSPTQTVSQLLKAGTAGRHVAAPLRRRVRARAGVLRQGIPGGGGKKQGNRTSAARSQATSWAVSSGILKEIPFVDLHAEAAAAGITLVDPAAQDAVEDEGEYMDRDALIQKVGAAIYIILDAGMGSGKTEACVELVKHLRGLGWSVLWVTMRCSQVDSIGDRLTSAWAAMPAEGGTGRPVDFAKYNQDKSFGGCGDGLITSEEFPHVIVEWESIHRVQGYYDLIICDEIRSTIATVNSSTNGVNGSHRQFHLDHFDDLMRHCRMFVAMDADCGVDGAVDDVIFHVALDRAKKEALDALRDANETEGTAREAALQKAMAMQRIADSGDVSSLIHKVVRKTQKISRDVVQMQDLAAIDSVLSMAREGKRLGLLCLGKARAKDLKSLLEDHVQGSIGVYHRGSTNLDDVKNINAAWDKHQIIIFTSCITAGPSYEGEIDAIFLFPCLNVATARAAHQMCGRFRNVKSNTIFVGVSGVAEEDVEGVTRHGLEKAFKLELLKLRYGNKAFAVFTDEVKDQLAASGCAYPAMVQRKTFSSPPLLQKIIAYDLVERSYTQTSGKWLSYFKYMATLKGYSWDVNEAGLEEQASIDLKTAIKEVAEARKDARETRIAEVAVEPFMDDSECYANLQKVAAGCNVKGGRRFSRASSTAVSRPKKITAVVIDTVARSGTALTCQRILAASGGDAALLQDTYELYTRQGSETLRVSPHHAIMLCDMLIKAMGLEGVHDRKTPVVEEDFDKKAVESVLKKMATVRMCRKTTCSLDAVKGVLERALGYNVLKNKPLHLTKPIAQTLQLYPPLDMDRWFQARNGEPAGRIGEFIPSTMHSTVYLGRLKALLAVPPQLAEDDPCAWETKDLREEATNKRWCKRRAVVNEVMREQDMSDSEFIDPPMEWEALNVKYTEKDAARAAGAKWDCKTKSWYADTPYALVSLTDVQPDAPSRLWLNIAYDKRDRAKRAGGVFDGDARCWYARDAAAFQKLIRLGIAATPNPKFMAYAAPLLQRDDDGGFAAFDTDL</sequence>